<evidence type="ECO:0000256" key="4">
    <source>
        <dbReference type="ARBA" id="ARBA00023163"/>
    </source>
</evidence>
<comment type="subcellular location">
    <subcellularLocation>
        <location evidence="1">Nucleus</location>
    </subcellularLocation>
</comment>
<dbReference type="InterPro" id="IPR001471">
    <property type="entry name" value="AP2/ERF_dom"/>
</dbReference>
<comment type="similarity">
    <text evidence="6">Belongs to the AP2/ERF transcription factor family. ERF subfamily.</text>
</comment>
<dbReference type="Pfam" id="PF00847">
    <property type="entry name" value="AP2"/>
    <property type="match status" value="1"/>
</dbReference>
<dbReference type="CDD" id="cd00018">
    <property type="entry name" value="AP2"/>
    <property type="match status" value="1"/>
</dbReference>
<dbReference type="InterPro" id="IPR036955">
    <property type="entry name" value="AP2/ERF_dom_sf"/>
</dbReference>
<dbReference type="PANTHER" id="PTHR31190:SF181">
    <property type="entry name" value="OS02G0764700 PROTEIN"/>
    <property type="match status" value="1"/>
</dbReference>
<name>A0AAN7RIS7_TRANT</name>
<comment type="caution">
    <text evidence="9">The sequence shown here is derived from an EMBL/GenBank/DDBJ whole genome shotgun (WGS) entry which is preliminary data.</text>
</comment>
<evidence type="ECO:0000256" key="7">
    <source>
        <dbReference type="SAM" id="MobiDB-lite"/>
    </source>
</evidence>
<dbReference type="PRINTS" id="PR00367">
    <property type="entry name" value="ETHRSPELEMNT"/>
</dbReference>
<evidence type="ECO:0000256" key="3">
    <source>
        <dbReference type="ARBA" id="ARBA00023125"/>
    </source>
</evidence>
<evidence type="ECO:0000313" key="10">
    <source>
        <dbReference type="Proteomes" id="UP001346149"/>
    </source>
</evidence>
<evidence type="ECO:0000256" key="2">
    <source>
        <dbReference type="ARBA" id="ARBA00023015"/>
    </source>
</evidence>
<gene>
    <name evidence="9" type="ORF">SAY86_025226</name>
</gene>
<evidence type="ECO:0000256" key="6">
    <source>
        <dbReference type="ARBA" id="ARBA00024343"/>
    </source>
</evidence>
<protein>
    <recommendedName>
        <fullName evidence="8">AP2/ERF domain-containing protein</fullName>
    </recommendedName>
</protein>
<dbReference type="AlphaFoldDB" id="A0AAN7RIS7"/>
<dbReference type="GO" id="GO:0003677">
    <property type="term" value="F:DNA binding"/>
    <property type="evidence" value="ECO:0007669"/>
    <property type="project" value="UniProtKB-KW"/>
</dbReference>
<evidence type="ECO:0000256" key="1">
    <source>
        <dbReference type="ARBA" id="ARBA00004123"/>
    </source>
</evidence>
<feature type="region of interest" description="Disordered" evidence="7">
    <location>
        <begin position="259"/>
        <end position="294"/>
    </location>
</feature>
<feature type="domain" description="AP2/ERF" evidence="8">
    <location>
        <begin position="159"/>
        <end position="216"/>
    </location>
</feature>
<dbReference type="Gene3D" id="3.30.730.10">
    <property type="entry name" value="AP2/ERF domain"/>
    <property type="match status" value="1"/>
</dbReference>
<dbReference type="GO" id="GO:0009873">
    <property type="term" value="P:ethylene-activated signaling pathway"/>
    <property type="evidence" value="ECO:0007669"/>
    <property type="project" value="InterPro"/>
</dbReference>
<dbReference type="PANTHER" id="PTHR31190">
    <property type="entry name" value="DNA-BINDING DOMAIN"/>
    <property type="match status" value="1"/>
</dbReference>
<dbReference type="FunFam" id="3.30.730.10:FF:000001">
    <property type="entry name" value="Ethylene-responsive transcription factor 2"/>
    <property type="match status" value="1"/>
</dbReference>
<dbReference type="PROSITE" id="PS51032">
    <property type="entry name" value="AP2_ERF"/>
    <property type="match status" value="1"/>
</dbReference>
<dbReference type="GO" id="GO:0003700">
    <property type="term" value="F:DNA-binding transcription factor activity"/>
    <property type="evidence" value="ECO:0007669"/>
    <property type="project" value="InterPro"/>
</dbReference>
<keyword evidence="4" id="KW-0804">Transcription</keyword>
<keyword evidence="2" id="KW-0805">Transcription regulation</keyword>
<reference evidence="9 10" key="1">
    <citation type="journal article" date="2023" name="Hortic Res">
        <title>Pangenome of water caltrop reveals structural variations and asymmetric subgenome divergence after allopolyploidization.</title>
        <authorList>
            <person name="Zhang X."/>
            <person name="Chen Y."/>
            <person name="Wang L."/>
            <person name="Yuan Y."/>
            <person name="Fang M."/>
            <person name="Shi L."/>
            <person name="Lu R."/>
            <person name="Comes H.P."/>
            <person name="Ma Y."/>
            <person name="Chen Y."/>
            <person name="Huang G."/>
            <person name="Zhou Y."/>
            <person name="Zheng Z."/>
            <person name="Qiu Y."/>
        </authorList>
    </citation>
    <scope>NUCLEOTIDE SEQUENCE [LARGE SCALE GENOMIC DNA]</scope>
    <source>
        <strain evidence="9">F231</strain>
    </source>
</reference>
<keyword evidence="3" id="KW-0238">DNA-binding</keyword>
<evidence type="ECO:0000313" key="9">
    <source>
        <dbReference type="EMBL" id="KAK4799861.1"/>
    </source>
</evidence>
<organism evidence="9 10">
    <name type="scientific">Trapa natans</name>
    <name type="common">Water chestnut</name>
    <dbReference type="NCBI Taxonomy" id="22666"/>
    <lineage>
        <taxon>Eukaryota</taxon>
        <taxon>Viridiplantae</taxon>
        <taxon>Streptophyta</taxon>
        <taxon>Embryophyta</taxon>
        <taxon>Tracheophyta</taxon>
        <taxon>Spermatophyta</taxon>
        <taxon>Magnoliopsida</taxon>
        <taxon>eudicotyledons</taxon>
        <taxon>Gunneridae</taxon>
        <taxon>Pentapetalae</taxon>
        <taxon>rosids</taxon>
        <taxon>malvids</taxon>
        <taxon>Myrtales</taxon>
        <taxon>Lythraceae</taxon>
        <taxon>Trapa</taxon>
    </lineage>
</organism>
<dbReference type="SMART" id="SM00380">
    <property type="entry name" value="AP2"/>
    <property type="match status" value="1"/>
</dbReference>
<feature type="compositionally biased region" description="Polar residues" evidence="7">
    <location>
        <begin position="283"/>
        <end position="292"/>
    </location>
</feature>
<dbReference type="EMBL" id="JAXQNO010000004">
    <property type="protein sequence ID" value="KAK4799861.1"/>
    <property type="molecule type" value="Genomic_DNA"/>
</dbReference>
<proteinExistence type="inferred from homology"/>
<keyword evidence="5" id="KW-0539">Nucleus</keyword>
<dbReference type="Proteomes" id="UP001346149">
    <property type="component" value="Unassembled WGS sequence"/>
</dbReference>
<accession>A0AAN7RIS7</accession>
<dbReference type="InterPro" id="IPR044808">
    <property type="entry name" value="ERF_plant"/>
</dbReference>
<dbReference type="InterPro" id="IPR016177">
    <property type="entry name" value="DNA-bd_dom_sf"/>
</dbReference>
<sequence>MHVPMTNLRVYKPVDHQSKQKKIEFIIEFASSQPPKMQHILTATGGANNAADDQRRGVSRILPSGCRLTQEQELSVIVSALTQVVCGTTTTSDGGSTHGHVFRYLTNKPPVVTLPFSLGPTTCRICNIEGCLGCELFSQLPPRAAAASGPRRRNREKKNYRGVRQRPWGKWAAEIRDPGRAVRVWLGTFSTAEEAARAYDRAAIEFHGARAKLNFLSEDYLSEERLPAAADRSAAGAGPWAQPPSIALLRVLRDGKRHASGRGATSSAVWSGNPASWHVSEGPETTSGTLSSGGKWRSCMGADVMEAFLPVKMTESSSKLSWANQDGAGWEANIGSCHCCILAVGGGCRIVIKNVFF</sequence>
<keyword evidence="10" id="KW-1185">Reference proteome</keyword>
<feature type="compositionally biased region" description="Polar residues" evidence="7">
    <location>
        <begin position="263"/>
        <end position="274"/>
    </location>
</feature>
<dbReference type="GO" id="GO:0005634">
    <property type="term" value="C:nucleus"/>
    <property type="evidence" value="ECO:0007669"/>
    <property type="project" value="UniProtKB-SubCell"/>
</dbReference>
<evidence type="ECO:0000256" key="5">
    <source>
        <dbReference type="ARBA" id="ARBA00023242"/>
    </source>
</evidence>
<dbReference type="SUPFAM" id="SSF54171">
    <property type="entry name" value="DNA-binding domain"/>
    <property type="match status" value="1"/>
</dbReference>
<evidence type="ECO:0000259" key="8">
    <source>
        <dbReference type="PROSITE" id="PS51032"/>
    </source>
</evidence>